<comment type="caution">
    <text evidence="1">The sequence shown here is derived from an EMBL/GenBank/DDBJ whole genome shotgun (WGS) entry which is preliminary data.</text>
</comment>
<protein>
    <submittedName>
        <fullName evidence="1">Uncharacterized protein</fullName>
    </submittedName>
</protein>
<sequence>MAKLDIANTNRAVVELLEITENPRHRFMLQAYYRHRYLEIAGRYEEIFAPGMMVEDPVYHFHALGISTRLEGQDAIKNLYRTWSETGECVMYTDDEEVAVSDHMIASKMTGYQFKPGHVLAAAGIDVDDHDAMYIYKASEEMVWPYDDRCRLVGEDVWEVDPDRAEIIKLDPADVITPQEARQILDPFIRPLPAFDETAMRPARPQRSRIVAG</sequence>
<evidence type="ECO:0000313" key="1">
    <source>
        <dbReference type="EMBL" id="MBD0419445.1"/>
    </source>
</evidence>
<dbReference type="InterPro" id="IPR032710">
    <property type="entry name" value="NTF2-like_dom_sf"/>
</dbReference>
<reference evidence="1" key="2">
    <citation type="submission" date="2020-09" db="EMBL/GenBank/DDBJ databases">
        <authorList>
            <person name="Luo X."/>
        </authorList>
    </citation>
    <scope>NUCLEOTIDE SEQUENCE</scope>
    <source>
        <strain evidence="1">TRM S81-3</strain>
    </source>
</reference>
<dbReference type="RefSeq" id="WP_188180467.1">
    <property type="nucleotide sequence ID" value="NZ_JACVQF010000180.1"/>
</dbReference>
<proteinExistence type="predicted"/>
<reference evidence="1" key="1">
    <citation type="submission" date="2020-09" db="EMBL/GenBank/DDBJ databases">
        <title>Streptomyces grisecoloratus sp. nov., isolated from cotton soil.</title>
        <authorList>
            <person name="Xing L."/>
        </authorList>
    </citation>
    <scope>NUCLEOTIDE SEQUENCE</scope>
    <source>
        <strain evidence="1">TRM S81-3</strain>
    </source>
</reference>
<keyword evidence="2" id="KW-1185">Reference proteome</keyword>
<name>A0A926KYY5_9ACTN</name>
<evidence type="ECO:0000313" key="2">
    <source>
        <dbReference type="Proteomes" id="UP000621210"/>
    </source>
</evidence>
<dbReference type="AlphaFoldDB" id="A0A926KYY5"/>
<organism evidence="1 2">
    <name type="scientific">Streptomyces griseicoloratus</name>
    <dbReference type="NCBI Taxonomy" id="2752516"/>
    <lineage>
        <taxon>Bacteria</taxon>
        <taxon>Bacillati</taxon>
        <taxon>Actinomycetota</taxon>
        <taxon>Actinomycetes</taxon>
        <taxon>Kitasatosporales</taxon>
        <taxon>Streptomycetaceae</taxon>
        <taxon>Streptomyces</taxon>
    </lineage>
</organism>
<accession>A0A926KYY5</accession>
<dbReference type="EMBL" id="JACVQF010000180">
    <property type="protein sequence ID" value="MBD0419445.1"/>
    <property type="molecule type" value="Genomic_DNA"/>
</dbReference>
<dbReference type="SUPFAM" id="SSF54427">
    <property type="entry name" value="NTF2-like"/>
    <property type="match status" value="1"/>
</dbReference>
<dbReference type="Proteomes" id="UP000621210">
    <property type="component" value="Unassembled WGS sequence"/>
</dbReference>
<gene>
    <name evidence="1" type="ORF">H0H10_09775</name>
</gene>